<protein>
    <submittedName>
        <fullName evidence="1">Uncharacterized protein</fullName>
    </submittedName>
</protein>
<evidence type="ECO:0000313" key="1">
    <source>
        <dbReference type="EMBL" id="GAA1961916.1"/>
    </source>
</evidence>
<dbReference type="EMBL" id="BAAAQM010000007">
    <property type="protein sequence ID" value="GAA1961916.1"/>
    <property type="molecule type" value="Genomic_DNA"/>
</dbReference>
<name>A0ABN2R1M7_9ACTN</name>
<keyword evidence="2" id="KW-1185">Reference proteome</keyword>
<gene>
    <name evidence="1" type="ORF">GCM10009838_18290</name>
</gene>
<organism evidence="1 2">
    <name type="scientific">Catenulispora subtropica</name>
    <dbReference type="NCBI Taxonomy" id="450798"/>
    <lineage>
        <taxon>Bacteria</taxon>
        <taxon>Bacillati</taxon>
        <taxon>Actinomycetota</taxon>
        <taxon>Actinomycetes</taxon>
        <taxon>Catenulisporales</taxon>
        <taxon>Catenulisporaceae</taxon>
        <taxon>Catenulispora</taxon>
    </lineage>
</organism>
<accession>A0ABN2R1M7</accession>
<evidence type="ECO:0000313" key="2">
    <source>
        <dbReference type="Proteomes" id="UP001499854"/>
    </source>
</evidence>
<comment type="caution">
    <text evidence="1">The sequence shown here is derived from an EMBL/GenBank/DDBJ whole genome shotgun (WGS) entry which is preliminary data.</text>
</comment>
<sequence length="76" mass="8264">MGWVELVMRVGWRRCPSSLGYYATSKGADLRRAGEGRPPRSVARYGVSVNVSLVVLCTAALEYGHGSVRSVRHNAS</sequence>
<proteinExistence type="predicted"/>
<dbReference type="Proteomes" id="UP001499854">
    <property type="component" value="Unassembled WGS sequence"/>
</dbReference>
<reference evidence="1 2" key="1">
    <citation type="journal article" date="2019" name="Int. J. Syst. Evol. Microbiol.">
        <title>The Global Catalogue of Microorganisms (GCM) 10K type strain sequencing project: providing services to taxonomists for standard genome sequencing and annotation.</title>
        <authorList>
            <consortium name="The Broad Institute Genomics Platform"/>
            <consortium name="The Broad Institute Genome Sequencing Center for Infectious Disease"/>
            <person name="Wu L."/>
            <person name="Ma J."/>
        </authorList>
    </citation>
    <scope>NUCLEOTIDE SEQUENCE [LARGE SCALE GENOMIC DNA]</scope>
    <source>
        <strain evidence="1 2">JCM 16013</strain>
    </source>
</reference>